<accession>A0ABX1PWR7</accession>
<dbReference type="Pfam" id="PF13399">
    <property type="entry name" value="LytR_C"/>
    <property type="match status" value="1"/>
</dbReference>
<dbReference type="SUPFAM" id="SSF48452">
    <property type="entry name" value="TPR-like"/>
    <property type="match status" value="1"/>
</dbReference>
<evidence type="ECO:0000256" key="3">
    <source>
        <dbReference type="PROSITE-ProRule" id="PRU00339"/>
    </source>
</evidence>
<feature type="signal peptide" evidence="5">
    <location>
        <begin position="1"/>
        <end position="20"/>
    </location>
</feature>
<feature type="domain" description="LytR/CpsA/Psr regulator C-terminal" evidence="6">
    <location>
        <begin position="293"/>
        <end position="379"/>
    </location>
</feature>
<feature type="compositionally biased region" description="Basic and acidic residues" evidence="4">
    <location>
        <begin position="416"/>
        <end position="428"/>
    </location>
</feature>
<evidence type="ECO:0000256" key="4">
    <source>
        <dbReference type="SAM" id="MobiDB-lite"/>
    </source>
</evidence>
<dbReference type="PROSITE" id="PS51257">
    <property type="entry name" value="PROKAR_LIPOPROTEIN"/>
    <property type="match status" value="1"/>
</dbReference>
<dbReference type="InterPro" id="IPR011990">
    <property type="entry name" value="TPR-like_helical_dom_sf"/>
</dbReference>
<dbReference type="EMBL" id="WTVN01000005">
    <property type="protein sequence ID" value="NMG43080.1"/>
    <property type="molecule type" value="Genomic_DNA"/>
</dbReference>
<dbReference type="PROSITE" id="PS50005">
    <property type="entry name" value="TPR"/>
    <property type="match status" value="1"/>
</dbReference>
<keyword evidence="5" id="KW-0732">Signal</keyword>
<dbReference type="InterPro" id="IPR019734">
    <property type="entry name" value="TPR_rpt"/>
</dbReference>
<gene>
    <name evidence="7" type="ORF">GPA22_04965</name>
</gene>
<sequence length="428" mass="45317">MTKNKIVFALKPVLAAMVFGACSTTPTMPPKAWSVDPVLEIQHAGRDADTYYQLGRYHDGQDRLGVAVAAYRVAVAANPQHGMAWNALGTALARTGRLAEAIGAFETAAAIASDASHIQNNLGYALMLAGRDKDAVVPLRRAIGLDRSNRHAWRNLETAYGRMGEREQAMVAKAFADAGQPPTTAPETQPVAATEDPPQTGSVLVQIAENVFELRAPAASHTEAVAEAATIITAAVAPVAGAPVAMAHPVPASGEAIRSSTLPPEPRIEAIAPTAAATSVPAPRRPQLVARIVRYEITNGQGGEGLARRLSALLGREGFERPRLTNHKPFDQMASYVEYREGYREAAAAFAKRLPFGTELRAASGNLVMTDVRLMLGKDLNVSDACSALGLCSNYARNAAPAKQAQTGGFTRASGKAREARRQTSDPI</sequence>
<evidence type="ECO:0000313" key="8">
    <source>
        <dbReference type="Proteomes" id="UP000623795"/>
    </source>
</evidence>
<dbReference type="SMART" id="SM00028">
    <property type="entry name" value="TPR"/>
    <property type="match status" value="3"/>
</dbReference>
<dbReference type="InterPro" id="IPR027381">
    <property type="entry name" value="LytR/CpsA/Psr_C"/>
</dbReference>
<feature type="region of interest" description="Disordered" evidence="4">
    <location>
        <begin position="402"/>
        <end position="428"/>
    </location>
</feature>
<feature type="repeat" description="TPR" evidence="3">
    <location>
        <begin position="48"/>
        <end position="81"/>
    </location>
</feature>
<dbReference type="RefSeq" id="WP_169254996.1">
    <property type="nucleotide sequence ID" value="NZ_WTVN01000005.1"/>
</dbReference>
<name>A0ABX1PWR7_9RHOO</name>
<feature type="chain" id="PRO_5045578929" evidence="5">
    <location>
        <begin position="21"/>
        <end position="428"/>
    </location>
</feature>
<keyword evidence="1" id="KW-0677">Repeat</keyword>
<keyword evidence="8" id="KW-1185">Reference proteome</keyword>
<evidence type="ECO:0000259" key="6">
    <source>
        <dbReference type="Pfam" id="PF13399"/>
    </source>
</evidence>
<dbReference type="PANTHER" id="PTHR44227:SF3">
    <property type="entry name" value="PROTEIN O-MANNOSYL-TRANSFERASE TMTC4"/>
    <property type="match status" value="1"/>
</dbReference>
<evidence type="ECO:0000256" key="2">
    <source>
        <dbReference type="ARBA" id="ARBA00022803"/>
    </source>
</evidence>
<dbReference type="Pfam" id="PF13432">
    <property type="entry name" value="TPR_16"/>
    <property type="match status" value="1"/>
</dbReference>
<evidence type="ECO:0000256" key="1">
    <source>
        <dbReference type="ARBA" id="ARBA00022737"/>
    </source>
</evidence>
<dbReference type="Gene3D" id="1.25.40.10">
    <property type="entry name" value="Tetratricopeptide repeat domain"/>
    <property type="match status" value="2"/>
</dbReference>
<reference evidence="7 8" key="1">
    <citation type="submission" date="2019-12" db="EMBL/GenBank/DDBJ databases">
        <title>Comparative genomics gives insights into the taxonomy of the Azoarcus-Aromatoleum group and reveals separate origins of nif in the plant-associated Azoarcus and non-plant-associated Aromatoleum sub-groups.</title>
        <authorList>
            <person name="Lafos M."/>
            <person name="Maluk M."/>
            <person name="Batista M."/>
            <person name="Junghare M."/>
            <person name="Carmona M."/>
            <person name="Faoro H."/>
            <person name="Cruz L.M."/>
            <person name="Battistoni F."/>
            <person name="De Souza E."/>
            <person name="Pedrosa F."/>
            <person name="Chen W.-M."/>
            <person name="Poole P.S."/>
            <person name="Dixon R.A."/>
            <person name="James E.K."/>
        </authorList>
    </citation>
    <scope>NUCLEOTIDE SEQUENCE [LARGE SCALE GENOMIC DNA]</scope>
    <source>
        <strain evidence="7 8">Td21</strain>
    </source>
</reference>
<comment type="caution">
    <text evidence="7">The sequence shown here is derived from an EMBL/GenBank/DDBJ whole genome shotgun (WGS) entry which is preliminary data.</text>
</comment>
<dbReference type="InterPro" id="IPR052346">
    <property type="entry name" value="O-mannosyl-transferase_TMTC"/>
</dbReference>
<dbReference type="Proteomes" id="UP000623795">
    <property type="component" value="Unassembled WGS sequence"/>
</dbReference>
<dbReference type="PANTHER" id="PTHR44227">
    <property type="match status" value="1"/>
</dbReference>
<proteinExistence type="predicted"/>
<evidence type="ECO:0000256" key="5">
    <source>
        <dbReference type="SAM" id="SignalP"/>
    </source>
</evidence>
<protein>
    <submittedName>
        <fullName evidence="7">Tetratricopeptide repeat protein</fullName>
    </submittedName>
</protein>
<organism evidence="7 8">
    <name type="scientific">Aromatoleum toluvorans</name>
    <dbReference type="NCBI Taxonomy" id="92002"/>
    <lineage>
        <taxon>Bacteria</taxon>
        <taxon>Pseudomonadati</taxon>
        <taxon>Pseudomonadota</taxon>
        <taxon>Betaproteobacteria</taxon>
        <taxon>Rhodocyclales</taxon>
        <taxon>Rhodocyclaceae</taxon>
        <taxon>Aromatoleum</taxon>
    </lineage>
</organism>
<feature type="region of interest" description="Disordered" evidence="4">
    <location>
        <begin position="178"/>
        <end position="198"/>
    </location>
</feature>
<evidence type="ECO:0000313" key="7">
    <source>
        <dbReference type="EMBL" id="NMG43080.1"/>
    </source>
</evidence>
<keyword evidence="2 3" id="KW-0802">TPR repeat</keyword>